<evidence type="ECO:0000313" key="1">
    <source>
        <dbReference type="EMBL" id="EJK44302.1"/>
    </source>
</evidence>
<dbReference type="EMBL" id="AGNL01049880">
    <property type="protein sequence ID" value="EJK44302.1"/>
    <property type="molecule type" value="Genomic_DNA"/>
</dbReference>
<gene>
    <name evidence="1" type="ORF">THAOC_37168</name>
</gene>
<accession>K0RCS3</accession>
<protein>
    <submittedName>
        <fullName evidence="1">Uncharacterized protein</fullName>
    </submittedName>
</protein>
<reference evidence="1 2" key="1">
    <citation type="journal article" date="2012" name="Genome Biol.">
        <title>Genome and low-iron response of an oceanic diatom adapted to chronic iron limitation.</title>
        <authorList>
            <person name="Lommer M."/>
            <person name="Specht M."/>
            <person name="Roy A.S."/>
            <person name="Kraemer L."/>
            <person name="Andreson R."/>
            <person name="Gutowska M.A."/>
            <person name="Wolf J."/>
            <person name="Bergner S.V."/>
            <person name="Schilhabel M.B."/>
            <person name="Klostermeier U.C."/>
            <person name="Beiko R.G."/>
            <person name="Rosenstiel P."/>
            <person name="Hippler M."/>
            <person name="Laroche J."/>
        </authorList>
    </citation>
    <scope>NUCLEOTIDE SEQUENCE [LARGE SCALE GENOMIC DNA]</scope>
    <source>
        <strain evidence="1 2">CCMP1005</strain>
    </source>
</reference>
<name>K0RCS3_THAOC</name>
<evidence type="ECO:0000313" key="2">
    <source>
        <dbReference type="Proteomes" id="UP000266841"/>
    </source>
</evidence>
<proteinExistence type="predicted"/>
<sequence>RPPSVQATVAERVAAGQIQRVFRFLEAYAACRLSDNSGGISAVNLCGHAGGDYWQSSYDNVAL</sequence>
<organism evidence="1 2">
    <name type="scientific">Thalassiosira oceanica</name>
    <name type="common">Marine diatom</name>
    <dbReference type="NCBI Taxonomy" id="159749"/>
    <lineage>
        <taxon>Eukaryota</taxon>
        <taxon>Sar</taxon>
        <taxon>Stramenopiles</taxon>
        <taxon>Ochrophyta</taxon>
        <taxon>Bacillariophyta</taxon>
        <taxon>Coscinodiscophyceae</taxon>
        <taxon>Thalassiosirophycidae</taxon>
        <taxon>Thalassiosirales</taxon>
        <taxon>Thalassiosiraceae</taxon>
        <taxon>Thalassiosira</taxon>
    </lineage>
</organism>
<dbReference type="AlphaFoldDB" id="K0RCS3"/>
<dbReference type="Proteomes" id="UP000266841">
    <property type="component" value="Unassembled WGS sequence"/>
</dbReference>
<keyword evidence="2" id="KW-1185">Reference proteome</keyword>
<feature type="non-terminal residue" evidence="1">
    <location>
        <position position="1"/>
    </location>
</feature>
<comment type="caution">
    <text evidence="1">The sequence shown here is derived from an EMBL/GenBank/DDBJ whole genome shotgun (WGS) entry which is preliminary data.</text>
</comment>